<dbReference type="STRING" id="1051891.A0A0C3KSQ0"/>
<dbReference type="InterPro" id="IPR011989">
    <property type="entry name" value="ARM-like"/>
</dbReference>
<evidence type="ECO:0000259" key="2">
    <source>
        <dbReference type="PROSITE" id="PS50011"/>
    </source>
</evidence>
<dbReference type="AlphaFoldDB" id="A0A0C3KSQ0"/>
<dbReference type="SUPFAM" id="SSF48371">
    <property type="entry name" value="ARM repeat"/>
    <property type="match status" value="1"/>
</dbReference>
<evidence type="ECO:0000256" key="1">
    <source>
        <dbReference type="SAM" id="MobiDB-lite"/>
    </source>
</evidence>
<feature type="region of interest" description="Disordered" evidence="1">
    <location>
        <begin position="753"/>
        <end position="821"/>
    </location>
</feature>
<evidence type="ECO:0000313" key="3">
    <source>
        <dbReference type="EMBL" id="KIO24498.1"/>
    </source>
</evidence>
<feature type="region of interest" description="Disordered" evidence="1">
    <location>
        <begin position="652"/>
        <end position="714"/>
    </location>
</feature>
<feature type="domain" description="Protein kinase" evidence="2">
    <location>
        <begin position="15"/>
        <end position="334"/>
    </location>
</feature>
<feature type="region of interest" description="Disordered" evidence="1">
    <location>
        <begin position="848"/>
        <end position="923"/>
    </location>
</feature>
<dbReference type="SUPFAM" id="SSF56112">
    <property type="entry name" value="Protein kinase-like (PK-like)"/>
    <property type="match status" value="1"/>
</dbReference>
<dbReference type="Pfam" id="PF00069">
    <property type="entry name" value="Pkinase"/>
    <property type="match status" value="1"/>
</dbReference>
<dbReference type="SMART" id="SM00220">
    <property type="entry name" value="S_TKc"/>
    <property type="match status" value="1"/>
</dbReference>
<gene>
    <name evidence="3" type="ORF">M407DRAFT_26107</name>
</gene>
<keyword evidence="4" id="KW-1185">Reference proteome</keyword>
<reference evidence="3 4" key="1">
    <citation type="submission" date="2014-04" db="EMBL/GenBank/DDBJ databases">
        <authorList>
            <consortium name="DOE Joint Genome Institute"/>
            <person name="Kuo A."/>
            <person name="Girlanda M."/>
            <person name="Perotto S."/>
            <person name="Kohler A."/>
            <person name="Nagy L.G."/>
            <person name="Floudas D."/>
            <person name="Copeland A."/>
            <person name="Barry K.W."/>
            <person name="Cichocki N."/>
            <person name="Veneault-Fourrey C."/>
            <person name="LaButti K."/>
            <person name="Lindquist E.A."/>
            <person name="Lipzen A."/>
            <person name="Lundell T."/>
            <person name="Morin E."/>
            <person name="Murat C."/>
            <person name="Sun H."/>
            <person name="Tunlid A."/>
            <person name="Henrissat B."/>
            <person name="Grigoriev I.V."/>
            <person name="Hibbett D.S."/>
            <person name="Martin F."/>
            <person name="Nordberg H.P."/>
            <person name="Cantor M.N."/>
            <person name="Hua S.X."/>
        </authorList>
    </citation>
    <scope>NUCLEOTIDE SEQUENCE [LARGE SCALE GENOMIC DNA]</scope>
    <source>
        <strain evidence="3 4">MUT 4182</strain>
    </source>
</reference>
<dbReference type="HOGENOM" id="CLU_008724_1_1_1"/>
<dbReference type="InterPro" id="IPR016024">
    <property type="entry name" value="ARM-type_fold"/>
</dbReference>
<dbReference type="InterPro" id="IPR000719">
    <property type="entry name" value="Prot_kinase_dom"/>
</dbReference>
<dbReference type="OrthoDB" id="79687at2759"/>
<dbReference type="GO" id="GO:0005524">
    <property type="term" value="F:ATP binding"/>
    <property type="evidence" value="ECO:0007669"/>
    <property type="project" value="InterPro"/>
</dbReference>
<accession>A0A0C3KSQ0</accession>
<sequence>MLQAASAWFSSSQILQNYAIATPGTATAISSSSPSTTASPAPISVAPPFTVGPWKVQEASHKTTQKRASIWTCDKRSTEMERIGASGKEMVIEVLKAEASALGRLRHPCVLEMVEPLEETRSELIFATELVLSSLSLAIHNQGSSSSSSSRNAALELDEIEIQKGILQLTKGLAFLHQSARLVHSNLKIGSVVLNSLGDWKICGLGLTIPFTNAEGKPTPWEFPAFDNRLPPYIQRSFDYMAPEYALEEQIAPASDFYSLGCIIYAVHAKGEPPFRNRGNLGTLRSNVGRLEGGGGVRGMDAWDQDVRSLVNGLVTAKTHNRLTAQTLPTHSYFSSLAMSTLNFLDRSNFASKSREEKIAFMKGLTTVLPRFSEGMKRRKILPSLLEEMKDPLLLSSILPNVFVISSNLDPTQFQALVLPSLKPLFAIKDPPIVMMVLLENLEMLQSKTSKQCFKADVLPLVYNALESEHAAVQERALAAVPALCETIDYSEVQSVLFPRVALVFTKTRILSVKVSTLTCFVSMVKTLDQSSLTQKLVPLLSKIRTKEPAVMMATLQVHEAMGLKVEREAVATLVLPQLWAMCVGPLLNVEQFGRFMQVIKVLGDRIEKEHTQYLRDSQRVEDKSAAAASNGIPSFAAGPVDFESLVGGGKSPRLSVTSPPGVNGGAPAPAKSWEDDVWGSILNGNESPNPGTSARNSLSQTPTPRTQSPAISPMSAIRPAAPATASRTSTTQSSLPSVRALGAKPLHLQNAARAVSTPPPLSPPQQLQPTTFGAKPSFQQSSSLFTAPPTTTSTPAFTPLQPKPMGGSPFTSMAQPQQQQSYKPNYNIVLPSASNVSNIGGLGSATSSFGSGFPPPLQPQSQNPPPLSFTAPPPMQPQQPSFPPPQMGMGMGLLQPSKAPQPAWGGGTGQKNAALSDFDPLL</sequence>
<dbReference type="PROSITE" id="PS50011">
    <property type="entry name" value="PROTEIN_KINASE_DOM"/>
    <property type="match status" value="1"/>
</dbReference>
<feature type="compositionally biased region" description="Low complexity" evidence="1">
    <location>
        <begin position="782"/>
        <end position="801"/>
    </location>
</feature>
<protein>
    <recommendedName>
        <fullName evidence="2">Protein kinase domain-containing protein</fullName>
    </recommendedName>
</protein>
<feature type="compositionally biased region" description="Polar residues" evidence="1">
    <location>
        <begin position="683"/>
        <end position="711"/>
    </location>
</feature>
<dbReference type="GO" id="GO:0004672">
    <property type="term" value="F:protein kinase activity"/>
    <property type="evidence" value="ECO:0007669"/>
    <property type="project" value="InterPro"/>
</dbReference>
<dbReference type="InterPro" id="IPR011009">
    <property type="entry name" value="Kinase-like_dom_sf"/>
</dbReference>
<feature type="compositionally biased region" description="Polar residues" evidence="1">
    <location>
        <begin position="810"/>
        <end position="821"/>
    </location>
</feature>
<dbReference type="PANTHER" id="PTHR12984:SF6">
    <property type="entry name" value="SCY1-LIKE PROTEIN 2"/>
    <property type="match status" value="1"/>
</dbReference>
<dbReference type="InterPro" id="IPR051177">
    <property type="entry name" value="CIK-Related_Protein"/>
</dbReference>
<proteinExistence type="predicted"/>
<dbReference type="CDD" id="cd14011">
    <property type="entry name" value="PK_SCY1_like"/>
    <property type="match status" value="1"/>
</dbReference>
<feature type="compositionally biased region" description="Low complexity" evidence="1">
    <location>
        <begin position="660"/>
        <end position="671"/>
    </location>
</feature>
<dbReference type="Proteomes" id="UP000054248">
    <property type="component" value="Unassembled WGS sequence"/>
</dbReference>
<dbReference type="Gene3D" id="3.30.200.20">
    <property type="entry name" value="Phosphorylase Kinase, domain 1"/>
    <property type="match status" value="1"/>
</dbReference>
<feature type="compositionally biased region" description="Pro residues" evidence="1">
    <location>
        <begin position="854"/>
        <end position="887"/>
    </location>
</feature>
<dbReference type="Gene3D" id="1.10.510.10">
    <property type="entry name" value="Transferase(Phosphotransferase) domain 1"/>
    <property type="match status" value="1"/>
</dbReference>
<dbReference type="Gene3D" id="1.25.10.10">
    <property type="entry name" value="Leucine-rich Repeat Variant"/>
    <property type="match status" value="1"/>
</dbReference>
<name>A0A0C3KSQ0_9AGAM</name>
<evidence type="ECO:0000313" key="4">
    <source>
        <dbReference type="Proteomes" id="UP000054248"/>
    </source>
</evidence>
<reference evidence="4" key="2">
    <citation type="submission" date="2015-01" db="EMBL/GenBank/DDBJ databases">
        <title>Evolutionary Origins and Diversification of the Mycorrhizal Mutualists.</title>
        <authorList>
            <consortium name="DOE Joint Genome Institute"/>
            <consortium name="Mycorrhizal Genomics Consortium"/>
            <person name="Kohler A."/>
            <person name="Kuo A."/>
            <person name="Nagy L.G."/>
            <person name="Floudas D."/>
            <person name="Copeland A."/>
            <person name="Barry K.W."/>
            <person name="Cichocki N."/>
            <person name="Veneault-Fourrey C."/>
            <person name="LaButti K."/>
            <person name="Lindquist E.A."/>
            <person name="Lipzen A."/>
            <person name="Lundell T."/>
            <person name="Morin E."/>
            <person name="Murat C."/>
            <person name="Riley R."/>
            <person name="Ohm R."/>
            <person name="Sun H."/>
            <person name="Tunlid A."/>
            <person name="Henrissat B."/>
            <person name="Grigoriev I.V."/>
            <person name="Hibbett D.S."/>
            <person name="Martin F."/>
        </authorList>
    </citation>
    <scope>NUCLEOTIDE SEQUENCE [LARGE SCALE GENOMIC DNA]</scope>
    <source>
        <strain evidence="4">MUT 4182</strain>
    </source>
</reference>
<dbReference type="PANTHER" id="PTHR12984">
    <property type="entry name" value="SCY1-RELATED S/T PROTEIN KINASE-LIKE"/>
    <property type="match status" value="1"/>
</dbReference>
<dbReference type="EMBL" id="KN823060">
    <property type="protein sequence ID" value="KIO24498.1"/>
    <property type="molecule type" value="Genomic_DNA"/>
</dbReference>
<organism evidence="3 4">
    <name type="scientific">Tulasnella calospora MUT 4182</name>
    <dbReference type="NCBI Taxonomy" id="1051891"/>
    <lineage>
        <taxon>Eukaryota</taxon>
        <taxon>Fungi</taxon>
        <taxon>Dikarya</taxon>
        <taxon>Basidiomycota</taxon>
        <taxon>Agaricomycotina</taxon>
        <taxon>Agaricomycetes</taxon>
        <taxon>Cantharellales</taxon>
        <taxon>Tulasnellaceae</taxon>
        <taxon>Tulasnella</taxon>
    </lineage>
</organism>